<gene>
    <name evidence="6" type="ORF">C5Y93_17800</name>
</gene>
<protein>
    <submittedName>
        <fullName evidence="6">Perosamine synthetase</fullName>
    </submittedName>
</protein>
<evidence type="ECO:0000256" key="2">
    <source>
        <dbReference type="ARBA" id="ARBA00037999"/>
    </source>
</evidence>
<dbReference type="InterPro" id="IPR015421">
    <property type="entry name" value="PyrdxlP-dep_Trfase_major"/>
</dbReference>
<proteinExistence type="inferred from homology"/>
<dbReference type="Gene3D" id="3.40.640.10">
    <property type="entry name" value="Type I PLP-dependent aspartate aminotransferase-like (Major domain)"/>
    <property type="match status" value="1"/>
</dbReference>
<evidence type="ECO:0000256" key="1">
    <source>
        <dbReference type="ARBA" id="ARBA00022898"/>
    </source>
</evidence>
<dbReference type="InterPro" id="IPR015424">
    <property type="entry name" value="PyrdxlP-dep_Trfase"/>
</dbReference>
<dbReference type="PANTHER" id="PTHR30244">
    <property type="entry name" value="TRANSAMINASE"/>
    <property type="match status" value="1"/>
</dbReference>
<dbReference type="InterPro" id="IPR000653">
    <property type="entry name" value="DegT/StrS_aminotransferase"/>
</dbReference>
<feature type="active site" description="Proton acceptor" evidence="3">
    <location>
        <position position="193"/>
    </location>
</feature>
<dbReference type="GO" id="GO:0008483">
    <property type="term" value="F:transaminase activity"/>
    <property type="evidence" value="ECO:0007669"/>
    <property type="project" value="TreeGrafter"/>
</dbReference>
<feature type="modified residue" description="N6-(pyridoxal phosphate)lysine" evidence="4">
    <location>
        <position position="193"/>
    </location>
</feature>
<comment type="similarity">
    <text evidence="2 5">Belongs to the DegT/DnrJ/EryC1 family.</text>
</comment>
<evidence type="ECO:0000313" key="7">
    <source>
        <dbReference type="Proteomes" id="UP000237819"/>
    </source>
</evidence>
<dbReference type="Proteomes" id="UP000237819">
    <property type="component" value="Unassembled WGS sequence"/>
</dbReference>
<dbReference type="PANTHER" id="PTHR30244:SF36">
    <property type="entry name" value="3-OXO-GLUCOSE-6-PHOSPHATE:GLUTAMATE AMINOTRANSFERASE"/>
    <property type="match status" value="1"/>
</dbReference>
<organism evidence="6 7">
    <name type="scientific">Blastopirellula marina</name>
    <dbReference type="NCBI Taxonomy" id="124"/>
    <lineage>
        <taxon>Bacteria</taxon>
        <taxon>Pseudomonadati</taxon>
        <taxon>Planctomycetota</taxon>
        <taxon>Planctomycetia</taxon>
        <taxon>Pirellulales</taxon>
        <taxon>Pirellulaceae</taxon>
        <taxon>Blastopirellula</taxon>
    </lineage>
</organism>
<accession>A0A2S8GJJ8</accession>
<sequence>MVVRSVSDSDSPQSPLWPLADDDVKDALLSAFADGSWGKYQGPHIPQLEADLARYLDVPHAFCCASGTIAVEIALRALNLPEGAEVLLAAYDFAGNFRAIQAAGLRPALVDVAADRWRVDVEQLEAAIIPETKAILVSHLHGDLAEMPEVMEIARRHQLQVVEDACQAPGAKIGGRQAGTWGDVGTFSFGGSKLLTAGRGGAIFTARDDIYQRAKVYCERGNHAFPLSELQAAVLIPQLAKLELRNQRRAVAVAKFRDATRHSETWITPPPAEGSPAYYKVGWYLADPTTREAVCARLKENGVAIDAGFRGFARRPAAWCRKAGELVQARRAAEATITLHHPILLAEEAELTRAVETVRQIAGG</sequence>
<evidence type="ECO:0000313" key="6">
    <source>
        <dbReference type="EMBL" id="PQO44625.1"/>
    </source>
</evidence>
<dbReference type="AlphaFoldDB" id="A0A2S8GJJ8"/>
<dbReference type="GO" id="GO:0000271">
    <property type="term" value="P:polysaccharide biosynthetic process"/>
    <property type="evidence" value="ECO:0007669"/>
    <property type="project" value="TreeGrafter"/>
</dbReference>
<dbReference type="Gene3D" id="3.90.1150.10">
    <property type="entry name" value="Aspartate Aminotransferase, domain 1"/>
    <property type="match status" value="1"/>
</dbReference>
<dbReference type="Pfam" id="PF01041">
    <property type="entry name" value="DegT_DnrJ_EryC1"/>
    <property type="match status" value="1"/>
</dbReference>
<dbReference type="InterPro" id="IPR015422">
    <property type="entry name" value="PyrdxlP-dep_Trfase_small"/>
</dbReference>
<comment type="caution">
    <text evidence="6">The sequence shown here is derived from an EMBL/GenBank/DDBJ whole genome shotgun (WGS) entry which is preliminary data.</text>
</comment>
<evidence type="ECO:0000256" key="4">
    <source>
        <dbReference type="PIRSR" id="PIRSR000390-2"/>
    </source>
</evidence>
<keyword evidence="1 4" id="KW-0663">Pyridoxal phosphate</keyword>
<evidence type="ECO:0000256" key="5">
    <source>
        <dbReference type="RuleBase" id="RU004508"/>
    </source>
</evidence>
<evidence type="ECO:0000256" key="3">
    <source>
        <dbReference type="PIRSR" id="PIRSR000390-1"/>
    </source>
</evidence>
<dbReference type="EMBL" id="PUHZ01000018">
    <property type="protein sequence ID" value="PQO44625.1"/>
    <property type="molecule type" value="Genomic_DNA"/>
</dbReference>
<dbReference type="SUPFAM" id="SSF53383">
    <property type="entry name" value="PLP-dependent transferases"/>
    <property type="match status" value="1"/>
</dbReference>
<dbReference type="PIRSF" id="PIRSF000390">
    <property type="entry name" value="PLP_StrS"/>
    <property type="match status" value="1"/>
</dbReference>
<dbReference type="GO" id="GO:0030170">
    <property type="term" value="F:pyridoxal phosphate binding"/>
    <property type="evidence" value="ECO:0007669"/>
    <property type="project" value="TreeGrafter"/>
</dbReference>
<name>A0A2S8GJJ8_9BACT</name>
<reference evidence="6 7" key="1">
    <citation type="submission" date="2018-02" db="EMBL/GenBank/DDBJ databases">
        <title>Comparative genomes isolates from brazilian mangrove.</title>
        <authorList>
            <person name="Araujo J.E."/>
            <person name="Taketani R.G."/>
            <person name="Silva M.C.P."/>
            <person name="Loureco M.V."/>
            <person name="Andreote F.D."/>
        </authorList>
    </citation>
    <scope>NUCLEOTIDE SEQUENCE [LARGE SCALE GENOMIC DNA]</scope>
    <source>
        <strain evidence="6 7">Nap-Phe MGV</strain>
    </source>
</reference>